<dbReference type="Proteomes" id="UP001142489">
    <property type="component" value="Unassembled WGS sequence"/>
</dbReference>
<dbReference type="EMBL" id="JAPFRF010000006">
    <property type="protein sequence ID" value="KAJ7329939.1"/>
    <property type="molecule type" value="Genomic_DNA"/>
</dbReference>
<name>A0A9Q0XX55_9SAUR</name>
<reference evidence="1" key="1">
    <citation type="journal article" date="2023" name="DNA Res.">
        <title>Chromosome-level genome assembly of Phrynocephalus forsythii using third-generation DNA sequencing and Hi-C analysis.</title>
        <authorList>
            <person name="Qi Y."/>
            <person name="Zhao W."/>
            <person name="Zhao Y."/>
            <person name="Niu C."/>
            <person name="Cao S."/>
            <person name="Zhang Y."/>
        </authorList>
    </citation>
    <scope>NUCLEOTIDE SEQUENCE</scope>
    <source>
        <tissue evidence="1">Muscle</tissue>
    </source>
</reference>
<comment type="caution">
    <text evidence="1">The sequence shown here is derived from an EMBL/GenBank/DDBJ whole genome shotgun (WGS) entry which is preliminary data.</text>
</comment>
<dbReference type="SUPFAM" id="SSF52266">
    <property type="entry name" value="SGNH hydrolase"/>
    <property type="match status" value="1"/>
</dbReference>
<protein>
    <submittedName>
        <fullName evidence="1">Uncharacterized protein</fullName>
    </submittedName>
</protein>
<dbReference type="AlphaFoldDB" id="A0A9Q0XX55"/>
<feature type="non-terminal residue" evidence="1">
    <location>
        <position position="75"/>
    </location>
</feature>
<keyword evidence="2" id="KW-1185">Reference proteome</keyword>
<organism evidence="1 2">
    <name type="scientific">Phrynocephalus forsythii</name>
    <dbReference type="NCBI Taxonomy" id="171643"/>
    <lineage>
        <taxon>Eukaryota</taxon>
        <taxon>Metazoa</taxon>
        <taxon>Chordata</taxon>
        <taxon>Craniata</taxon>
        <taxon>Vertebrata</taxon>
        <taxon>Euteleostomi</taxon>
        <taxon>Lepidosauria</taxon>
        <taxon>Squamata</taxon>
        <taxon>Bifurcata</taxon>
        <taxon>Unidentata</taxon>
        <taxon>Episquamata</taxon>
        <taxon>Toxicofera</taxon>
        <taxon>Iguania</taxon>
        <taxon>Acrodonta</taxon>
        <taxon>Agamidae</taxon>
        <taxon>Agaminae</taxon>
        <taxon>Phrynocephalus</taxon>
    </lineage>
</organism>
<gene>
    <name evidence="1" type="ORF">JRQ81_016113</name>
</gene>
<accession>A0A9Q0XX55</accession>
<evidence type="ECO:0000313" key="2">
    <source>
        <dbReference type="Proteomes" id="UP001142489"/>
    </source>
</evidence>
<evidence type="ECO:0000313" key="1">
    <source>
        <dbReference type="EMBL" id="KAJ7329939.1"/>
    </source>
</evidence>
<proteinExistence type="predicted"/>
<sequence length="75" mass="8474">MARYSAGCPPTIVVIYLGGNDLTQVLGKTLILQVIDDLNKFYLRFLGTRILWSVLIPCLECRSVNDPKKVHKARK</sequence>
<dbReference type="OrthoDB" id="9909727at2759"/>